<dbReference type="AlphaFoldDB" id="A0A813C742"/>
<feature type="domain" description="Prolyl 4-hydroxylase alpha subunit" evidence="5">
    <location>
        <begin position="134"/>
        <end position="341"/>
    </location>
</feature>
<keyword evidence="7" id="KW-1185">Reference proteome</keyword>
<evidence type="ECO:0000256" key="3">
    <source>
        <dbReference type="ARBA" id="ARBA00022964"/>
    </source>
</evidence>
<evidence type="ECO:0000313" key="6">
    <source>
        <dbReference type="EMBL" id="CAE7939638.1"/>
    </source>
</evidence>
<dbReference type="Pfam" id="PF13640">
    <property type="entry name" value="2OG-FeII_Oxy_3"/>
    <property type="match status" value="1"/>
</dbReference>
<evidence type="ECO:0000256" key="1">
    <source>
        <dbReference type="ARBA" id="ARBA00001961"/>
    </source>
</evidence>
<keyword evidence="3" id="KW-0223">Dioxygenase</keyword>
<protein>
    <recommendedName>
        <fullName evidence="5">Prolyl 4-hydroxylase alpha subunit domain-containing protein</fullName>
    </recommendedName>
</protein>
<proteinExistence type="predicted"/>
<dbReference type="SMART" id="SM00702">
    <property type="entry name" value="P4Hc"/>
    <property type="match status" value="1"/>
</dbReference>
<accession>A0A813C742</accession>
<dbReference type="GO" id="GO:0008198">
    <property type="term" value="F:ferrous iron binding"/>
    <property type="evidence" value="ECO:0007669"/>
    <property type="project" value="TreeGrafter"/>
</dbReference>
<dbReference type="InterPro" id="IPR044862">
    <property type="entry name" value="Pro_4_hyd_alph_FE2OG_OXY"/>
</dbReference>
<evidence type="ECO:0000259" key="5">
    <source>
        <dbReference type="SMART" id="SM00702"/>
    </source>
</evidence>
<dbReference type="Proteomes" id="UP000601435">
    <property type="component" value="Unassembled WGS sequence"/>
</dbReference>
<dbReference type="PANTHER" id="PTHR12907:SF26">
    <property type="entry name" value="HIF PROLYL HYDROXYLASE, ISOFORM C"/>
    <property type="match status" value="1"/>
</dbReference>
<name>A0A813C742_9DINO</name>
<dbReference type="GO" id="GO:0031418">
    <property type="term" value="F:L-ascorbic acid binding"/>
    <property type="evidence" value="ECO:0007669"/>
    <property type="project" value="UniProtKB-KW"/>
</dbReference>
<gene>
    <name evidence="6" type="ORF">SNEC2469_LOCUS33584</name>
</gene>
<reference evidence="6" key="1">
    <citation type="submission" date="2021-02" db="EMBL/GenBank/DDBJ databases">
        <authorList>
            <person name="Dougan E. K."/>
            <person name="Rhodes N."/>
            <person name="Thang M."/>
            <person name="Chan C."/>
        </authorList>
    </citation>
    <scope>NUCLEOTIDE SEQUENCE</scope>
</reference>
<comment type="caution">
    <text evidence="6">The sequence shown here is derived from an EMBL/GenBank/DDBJ whole genome shotgun (WGS) entry which is preliminary data.</text>
</comment>
<comment type="cofactor">
    <cofactor evidence="1">
        <name>L-ascorbate</name>
        <dbReference type="ChEBI" id="CHEBI:38290"/>
    </cofactor>
</comment>
<keyword evidence="4" id="KW-0560">Oxidoreductase</keyword>
<keyword evidence="2" id="KW-0847">Vitamin C</keyword>
<evidence type="ECO:0000256" key="4">
    <source>
        <dbReference type="ARBA" id="ARBA00023002"/>
    </source>
</evidence>
<dbReference type="GO" id="GO:0071456">
    <property type="term" value="P:cellular response to hypoxia"/>
    <property type="evidence" value="ECO:0007669"/>
    <property type="project" value="TreeGrafter"/>
</dbReference>
<organism evidence="6 7">
    <name type="scientific">Symbiodinium necroappetens</name>
    <dbReference type="NCBI Taxonomy" id="1628268"/>
    <lineage>
        <taxon>Eukaryota</taxon>
        <taxon>Sar</taxon>
        <taxon>Alveolata</taxon>
        <taxon>Dinophyceae</taxon>
        <taxon>Suessiales</taxon>
        <taxon>Symbiodiniaceae</taxon>
        <taxon>Symbiodinium</taxon>
    </lineage>
</organism>
<sequence length="395" mass="43131">MTVTSPGPAHGSRLHHCSVACDGQKEAAATISRRQRSFAKDGRLPPFDGLTWSWEGGLAGAFAAATWPARLRSVRTRLRGRGFGGQAPRAASTTQGSTKDFAMSESKVGKFNKQVLASIDGWCDELIAGLRDHGWWASSSPVLPEPLLRAMRKEVEDLWDNGDFIQSQSVLGGTIYYDKKHVFATEIKSDKYLVSPRMWHYTVTLTRELVRRVNAAFPEMGLSDKFIGNKLNMSVGKGAAFDAHLDVGVAEKPYNRKLLLLYLNDSWRPALGGEIVLLGEGQTEADAAKSHPDSLGLPVTLPPTSGRLIAFWSDKILHKVKASEVLKGMKDYRVSYVIWLLGEEEVQDAPSRAADTSTAETACASKQTAPVLPCRTSRTSLCFVSARGQPGRSNV</sequence>
<dbReference type="InterPro" id="IPR051559">
    <property type="entry name" value="HIF_prolyl_hydroxylases"/>
</dbReference>
<dbReference type="Gene3D" id="2.60.120.620">
    <property type="entry name" value="q2cbj1_9rhob like domain"/>
    <property type="match status" value="1"/>
</dbReference>
<evidence type="ECO:0000256" key="2">
    <source>
        <dbReference type="ARBA" id="ARBA00022896"/>
    </source>
</evidence>
<dbReference type="GO" id="GO:0031543">
    <property type="term" value="F:peptidyl-proline dioxygenase activity"/>
    <property type="evidence" value="ECO:0007669"/>
    <property type="project" value="TreeGrafter"/>
</dbReference>
<evidence type="ECO:0000313" key="7">
    <source>
        <dbReference type="Proteomes" id="UP000601435"/>
    </source>
</evidence>
<dbReference type="PANTHER" id="PTHR12907">
    <property type="entry name" value="EGL NINE HOMOLOG-RELATED"/>
    <property type="match status" value="1"/>
</dbReference>
<dbReference type="EMBL" id="CAJNJA010089252">
    <property type="protein sequence ID" value="CAE7939638.1"/>
    <property type="molecule type" value="Genomic_DNA"/>
</dbReference>
<dbReference type="InterPro" id="IPR006620">
    <property type="entry name" value="Pro_4_hyd_alph"/>
</dbReference>
<dbReference type="OrthoDB" id="413454at2759"/>